<dbReference type="Proteomes" id="UP000548476">
    <property type="component" value="Unassembled WGS sequence"/>
</dbReference>
<comment type="caution">
    <text evidence="13">The sequence shown here is derived from an EMBL/GenBank/DDBJ whole genome shotgun (WGS) entry which is preliminary data.</text>
</comment>
<dbReference type="GO" id="GO:0016020">
    <property type="term" value="C:membrane"/>
    <property type="evidence" value="ECO:0007669"/>
    <property type="project" value="InterPro"/>
</dbReference>
<evidence type="ECO:0000256" key="7">
    <source>
        <dbReference type="ARBA" id="ARBA00022840"/>
    </source>
</evidence>
<evidence type="ECO:0000256" key="8">
    <source>
        <dbReference type="ARBA" id="ARBA00023012"/>
    </source>
</evidence>
<dbReference type="Pfam" id="PF02518">
    <property type="entry name" value="HATPase_c"/>
    <property type="match status" value="1"/>
</dbReference>
<proteinExistence type="predicted"/>
<keyword evidence="8" id="KW-0902">Two-component regulatory system</keyword>
<keyword evidence="9" id="KW-0812">Transmembrane</keyword>
<keyword evidence="7" id="KW-0067">ATP-binding</keyword>
<feature type="transmembrane region" description="Helical" evidence="9">
    <location>
        <begin position="51"/>
        <end position="70"/>
    </location>
</feature>
<organism evidence="13 14">
    <name type="scientific">Phytomonospora endophytica</name>
    <dbReference type="NCBI Taxonomy" id="714109"/>
    <lineage>
        <taxon>Bacteria</taxon>
        <taxon>Bacillati</taxon>
        <taxon>Actinomycetota</taxon>
        <taxon>Actinomycetes</taxon>
        <taxon>Micromonosporales</taxon>
        <taxon>Micromonosporaceae</taxon>
        <taxon>Phytomonospora</taxon>
    </lineage>
</organism>
<evidence type="ECO:0000256" key="3">
    <source>
        <dbReference type="ARBA" id="ARBA00022553"/>
    </source>
</evidence>
<evidence type="ECO:0000259" key="10">
    <source>
        <dbReference type="Pfam" id="PF02518"/>
    </source>
</evidence>
<dbReference type="InterPro" id="IPR055558">
    <property type="entry name" value="DUF7134"/>
</dbReference>
<evidence type="ECO:0000313" key="14">
    <source>
        <dbReference type="Proteomes" id="UP000548476"/>
    </source>
</evidence>
<evidence type="ECO:0000259" key="11">
    <source>
        <dbReference type="Pfam" id="PF07730"/>
    </source>
</evidence>
<dbReference type="InterPro" id="IPR011712">
    <property type="entry name" value="Sig_transdc_His_kin_sub3_dim/P"/>
</dbReference>
<dbReference type="Pfam" id="PF23539">
    <property type="entry name" value="DUF7134"/>
    <property type="match status" value="1"/>
</dbReference>
<dbReference type="AlphaFoldDB" id="A0A841FGA0"/>
<feature type="domain" description="Signal transduction histidine kinase subgroup 3 dimerisation and phosphoacceptor" evidence="11">
    <location>
        <begin position="193"/>
        <end position="257"/>
    </location>
</feature>
<keyword evidence="14" id="KW-1185">Reference proteome</keyword>
<dbReference type="Pfam" id="PF07730">
    <property type="entry name" value="HisKA_3"/>
    <property type="match status" value="1"/>
</dbReference>
<dbReference type="CDD" id="cd16917">
    <property type="entry name" value="HATPase_UhpB-NarQ-NarX-like"/>
    <property type="match status" value="1"/>
</dbReference>
<feature type="transmembrane region" description="Helical" evidence="9">
    <location>
        <begin position="20"/>
        <end position="39"/>
    </location>
</feature>
<evidence type="ECO:0000313" key="13">
    <source>
        <dbReference type="EMBL" id="MBB6034023.1"/>
    </source>
</evidence>
<dbReference type="SUPFAM" id="SSF55874">
    <property type="entry name" value="ATPase domain of HSP90 chaperone/DNA topoisomerase II/histidine kinase"/>
    <property type="match status" value="1"/>
</dbReference>
<dbReference type="GO" id="GO:0000155">
    <property type="term" value="F:phosphorelay sensor kinase activity"/>
    <property type="evidence" value="ECO:0007669"/>
    <property type="project" value="InterPro"/>
</dbReference>
<gene>
    <name evidence="13" type="ORF">HNR73_001873</name>
</gene>
<evidence type="ECO:0000256" key="9">
    <source>
        <dbReference type="SAM" id="Phobius"/>
    </source>
</evidence>
<feature type="transmembrane region" description="Helical" evidence="9">
    <location>
        <begin position="119"/>
        <end position="138"/>
    </location>
</feature>
<dbReference type="PANTHER" id="PTHR24421:SF10">
    <property type="entry name" value="NITRATE_NITRITE SENSOR PROTEIN NARQ"/>
    <property type="match status" value="1"/>
</dbReference>
<feature type="transmembrane region" description="Helical" evidence="9">
    <location>
        <begin position="150"/>
        <end position="170"/>
    </location>
</feature>
<keyword evidence="5" id="KW-0547">Nucleotide-binding</keyword>
<dbReference type="InterPro" id="IPR036890">
    <property type="entry name" value="HATPase_C_sf"/>
</dbReference>
<feature type="domain" description="DUF7134" evidence="12">
    <location>
        <begin position="20"/>
        <end position="174"/>
    </location>
</feature>
<dbReference type="InterPro" id="IPR003594">
    <property type="entry name" value="HATPase_dom"/>
</dbReference>
<reference evidence="13 14" key="1">
    <citation type="submission" date="2020-08" db="EMBL/GenBank/DDBJ databases">
        <title>Genomic Encyclopedia of Type Strains, Phase IV (KMG-IV): sequencing the most valuable type-strain genomes for metagenomic binning, comparative biology and taxonomic classification.</title>
        <authorList>
            <person name="Goeker M."/>
        </authorList>
    </citation>
    <scope>NUCLEOTIDE SEQUENCE [LARGE SCALE GENOMIC DNA]</scope>
    <source>
        <strain evidence="13 14">YIM 65646</strain>
    </source>
</reference>
<dbReference type="GO" id="GO:0005524">
    <property type="term" value="F:ATP binding"/>
    <property type="evidence" value="ECO:0007669"/>
    <property type="project" value="UniProtKB-KW"/>
</dbReference>
<keyword evidence="6 13" id="KW-0418">Kinase</keyword>
<feature type="transmembrane region" description="Helical" evidence="9">
    <location>
        <begin position="76"/>
        <end position="107"/>
    </location>
</feature>
<comment type="catalytic activity">
    <reaction evidence="1">
        <text>ATP + protein L-histidine = ADP + protein N-phospho-L-histidine.</text>
        <dbReference type="EC" id="2.7.13.3"/>
    </reaction>
</comment>
<name>A0A841FGA0_9ACTN</name>
<evidence type="ECO:0000259" key="12">
    <source>
        <dbReference type="Pfam" id="PF23539"/>
    </source>
</evidence>
<dbReference type="EMBL" id="JACHGT010000003">
    <property type="protein sequence ID" value="MBB6034023.1"/>
    <property type="molecule type" value="Genomic_DNA"/>
</dbReference>
<dbReference type="RefSeq" id="WP_184786864.1">
    <property type="nucleotide sequence ID" value="NZ_BONT01000013.1"/>
</dbReference>
<keyword evidence="3" id="KW-0597">Phosphoprotein</keyword>
<feature type="domain" description="Histidine kinase/HSP90-like ATPase" evidence="10">
    <location>
        <begin position="300"/>
        <end position="387"/>
    </location>
</feature>
<dbReference type="PANTHER" id="PTHR24421">
    <property type="entry name" value="NITRATE/NITRITE SENSOR PROTEIN NARX-RELATED"/>
    <property type="match status" value="1"/>
</dbReference>
<accession>A0A841FGA0</accession>
<keyword evidence="9" id="KW-0472">Membrane</keyword>
<evidence type="ECO:0000256" key="1">
    <source>
        <dbReference type="ARBA" id="ARBA00000085"/>
    </source>
</evidence>
<dbReference type="InterPro" id="IPR050482">
    <property type="entry name" value="Sensor_HK_TwoCompSys"/>
</dbReference>
<dbReference type="EC" id="2.7.13.3" evidence="2"/>
<protein>
    <recommendedName>
        <fullName evidence="2">histidine kinase</fullName>
        <ecNumber evidence="2">2.7.13.3</ecNumber>
    </recommendedName>
</protein>
<evidence type="ECO:0000256" key="2">
    <source>
        <dbReference type="ARBA" id="ARBA00012438"/>
    </source>
</evidence>
<dbReference type="GO" id="GO:0046983">
    <property type="term" value="F:protein dimerization activity"/>
    <property type="evidence" value="ECO:0007669"/>
    <property type="project" value="InterPro"/>
</dbReference>
<sequence length="393" mass="42057">MDRVERRTPWGMWDRDALMVGLDVVAGVLLTLPALLAVLEPPDPEYPGFTGWLRVAGVTVALALGLPLGLRRRWPLPVLGVVLTAACAADLLQVVSGASGVTAYALYMVARDDPRRRSLPALGVCMAAIAGVLALAPVWNVHDVPAQYGWPHAVIGWVVCGVAWVLGAMVRRHRELTALAEAQAERQDHTDRRLHLAREVHDVVAHNLSVITVKAGVALHVAEQRPEEAVETLRVIERTGRTALAEVRQLLEALRRAETETPLGDPGLAELPELVARAEAAGVEVSMPPHELPPLPGGMELSVYRIVAEALTNVVKHAAPAACEVLLRVEDGHVRVDVTDNGTARVTKLPGGHGLTGIRERVEAYGGEFCAGPRPGGGFALSARLPHMPGEAR</sequence>
<evidence type="ECO:0000256" key="4">
    <source>
        <dbReference type="ARBA" id="ARBA00022679"/>
    </source>
</evidence>
<evidence type="ECO:0000256" key="6">
    <source>
        <dbReference type="ARBA" id="ARBA00022777"/>
    </source>
</evidence>
<keyword evidence="4" id="KW-0808">Transferase</keyword>
<keyword evidence="9" id="KW-1133">Transmembrane helix</keyword>
<evidence type="ECO:0000256" key="5">
    <source>
        <dbReference type="ARBA" id="ARBA00022741"/>
    </source>
</evidence>
<dbReference type="Gene3D" id="1.20.5.1930">
    <property type="match status" value="1"/>
</dbReference>
<dbReference type="Gene3D" id="3.30.565.10">
    <property type="entry name" value="Histidine kinase-like ATPase, C-terminal domain"/>
    <property type="match status" value="1"/>
</dbReference>